<dbReference type="Pfam" id="PF02163">
    <property type="entry name" value="Peptidase_M50"/>
    <property type="match status" value="1"/>
</dbReference>
<evidence type="ECO:0000256" key="6">
    <source>
        <dbReference type="ARBA" id="ARBA00022801"/>
    </source>
</evidence>
<evidence type="ECO:0000256" key="8">
    <source>
        <dbReference type="ARBA" id="ARBA00022989"/>
    </source>
</evidence>
<dbReference type="CDD" id="cd06163">
    <property type="entry name" value="S2P-M50_PDZ_RseP-like"/>
    <property type="match status" value="1"/>
</dbReference>
<dbReference type="Proteomes" id="UP000295304">
    <property type="component" value="Unassembled WGS sequence"/>
</dbReference>
<keyword evidence="7 11" id="KW-0862">Zinc</keyword>
<comment type="similarity">
    <text evidence="3 11">Belongs to the peptidase M50B family.</text>
</comment>
<evidence type="ECO:0000256" key="7">
    <source>
        <dbReference type="ARBA" id="ARBA00022833"/>
    </source>
</evidence>
<dbReference type="Pfam" id="PF17820">
    <property type="entry name" value="PDZ_6"/>
    <property type="match status" value="1"/>
</dbReference>
<dbReference type="EC" id="3.4.24.-" evidence="11"/>
<evidence type="ECO:0000256" key="2">
    <source>
        <dbReference type="ARBA" id="ARBA00004141"/>
    </source>
</evidence>
<evidence type="ECO:0000256" key="5">
    <source>
        <dbReference type="ARBA" id="ARBA00022692"/>
    </source>
</evidence>
<comment type="caution">
    <text evidence="13">The sequence shown here is derived from an EMBL/GenBank/DDBJ whole genome shotgun (WGS) entry which is preliminary data.</text>
</comment>
<evidence type="ECO:0000256" key="10">
    <source>
        <dbReference type="ARBA" id="ARBA00023136"/>
    </source>
</evidence>
<dbReference type="SMART" id="SM00228">
    <property type="entry name" value="PDZ"/>
    <property type="match status" value="1"/>
</dbReference>
<accession>A0A4R3JH96</accession>
<dbReference type="EMBL" id="SLZW01000002">
    <property type="protein sequence ID" value="TCS64160.1"/>
    <property type="molecule type" value="Genomic_DNA"/>
</dbReference>
<dbReference type="InterPro" id="IPR041489">
    <property type="entry name" value="PDZ_6"/>
</dbReference>
<name>A0A4R3JH96_9PROT</name>
<feature type="domain" description="PDZ" evidence="12">
    <location>
        <begin position="137"/>
        <end position="206"/>
    </location>
</feature>
<dbReference type="InterPro" id="IPR001478">
    <property type="entry name" value="PDZ"/>
</dbReference>
<feature type="transmembrane region" description="Helical" evidence="11">
    <location>
        <begin position="118"/>
        <end position="143"/>
    </location>
</feature>
<dbReference type="Gene3D" id="2.30.42.10">
    <property type="match status" value="1"/>
</dbReference>
<dbReference type="GO" id="GO:0016020">
    <property type="term" value="C:membrane"/>
    <property type="evidence" value="ECO:0007669"/>
    <property type="project" value="UniProtKB-SubCell"/>
</dbReference>
<dbReference type="AlphaFoldDB" id="A0A4R3JH96"/>
<keyword evidence="8 11" id="KW-1133">Transmembrane helix</keyword>
<evidence type="ECO:0000256" key="3">
    <source>
        <dbReference type="ARBA" id="ARBA00007931"/>
    </source>
</evidence>
<comment type="subcellular location">
    <subcellularLocation>
        <location evidence="2">Membrane</location>
        <topology evidence="2">Multi-pass membrane protein</topology>
    </subcellularLocation>
</comment>
<dbReference type="InterPro" id="IPR036034">
    <property type="entry name" value="PDZ_sf"/>
</dbReference>
<dbReference type="SUPFAM" id="SSF50156">
    <property type="entry name" value="PDZ domain-like"/>
    <property type="match status" value="1"/>
</dbReference>
<feature type="transmembrane region" description="Helical" evidence="11">
    <location>
        <begin position="304"/>
        <end position="324"/>
    </location>
</feature>
<feature type="transmembrane region" description="Helical" evidence="11">
    <location>
        <begin position="354"/>
        <end position="372"/>
    </location>
</feature>
<dbReference type="OrthoDB" id="9782003at2"/>
<keyword evidence="11" id="KW-0479">Metal-binding</keyword>
<keyword evidence="14" id="KW-1185">Reference proteome</keyword>
<dbReference type="InterPro" id="IPR008915">
    <property type="entry name" value="Peptidase_M50"/>
</dbReference>
<sequence length="385" mass="41831">MTFLNLIGSMATSVTENTLPFLALITVLVFVHEMGHFLVARYNGVRIEVFSIGFGPELWGRTDRRGTRWKVSMVPLGGYVKMFGEGDMVTGVDDAEDRPMTPEERAVSFHHKRLAQRAAIVFAGPLANFVFAIVVMTGLFAAVGTPKPLSGVGQIQPDSAAAAAGFKTGDTIVAIDGQAIRWFDDLRNIVSRNPGKSLRFDIVRNNRDITLDATPARHVLEASQKGVAPRVIGLLGVSPDPAQVIYQRMGIVQAVEHGVGRTYAMTAGIMDALGQMIRGTRNANELGGPISIAIVSADVAQTGLINMMMLAAAFSVNLGLLNLFPVPMLDGGHLVFYAFEALRGRPLSQRTQEYGFRFGLVLVFLLMIFATWNDFVRLFARFGGL</sequence>
<evidence type="ECO:0000256" key="9">
    <source>
        <dbReference type="ARBA" id="ARBA00023049"/>
    </source>
</evidence>
<dbReference type="InterPro" id="IPR004387">
    <property type="entry name" value="Pept_M50_Zn"/>
</dbReference>
<dbReference type="GO" id="GO:0006508">
    <property type="term" value="P:proteolysis"/>
    <property type="evidence" value="ECO:0007669"/>
    <property type="project" value="UniProtKB-KW"/>
</dbReference>
<evidence type="ECO:0000313" key="13">
    <source>
        <dbReference type="EMBL" id="TCS64160.1"/>
    </source>
</evidence>
<evidence type="ECO:0000259" key="12">
    <source>
        <dbReference type="SMART" id="SM00228"/>
    </source>
</evidence>
<organism evidence="13 14">
    <name type="scientific">Varunaivibrio sulfuroxidans</name>
    <dbReference type="NCBI Taxonomy" id="1773489"/>
    <lineage>
        <taxon>Bacteria</taxon>
        <taxon>Pseudomonadati</taxon>
        <taxon>Pseudomonadota</taxon>
        <taxon>Alphaproteobacteria</taxon>
        <taxon>Rhodospirillales</taxon>
        <taxon>Magnetovibrionaceae</taxon>
        <taxon>Varunaivibrio</taxon>
    </lineage>
</organism>
<proteinExistence type="inferred from homology"/>
<dbReference type="PANTHER" id="PTHR42837:SF2">
    <property type="entry name" value="MEMBRANE METALLOPROTEASE ARASP2, CHLOROPLASTIC-RELATED"/>
    <property type="match status" value="1"/>
</dbReference>
<feature type="transmembrane region" description="Helical" evidence="11">
    <location>
        <begin position="20"/>
        <end position="39"/>
    </location>
</feature>
<dbReference type="PANTHER" id="PTHR42837">
    <property type="entry name" value="REGULATOR OF SIGMA-E PROTEASE RSEP"/>
    <property type="match status" value="1"/>
</dbReference>
<dbReference type="CDD" id="cd23081">
    <property type="entry name" value="cpPDZ_EcRseP-like"/>
    <property type="match status" value="1"/>
</dbReference>
<dbReference type="GO" id="GO:0046872">
    <property type="term" value="F:metal ion binding"/>
    <property type="evidence" value="ECO:0007669"/>
    <property type="project" value="UniProtKB-KW"/>
</dbReference>
<comment type="cofactor">
    <cofactor evidence="1 11">
        <name>Zn(2+)</name>
        <dbReference type="ChEBI" id="CHEBI:29105"/>
    </cofactor>
</comment>
<keyword evidence="6 11" id="KW-0378">Hydrolase</keyword>
<keyword evidence="10 11" id="KW-0472">Membrane</keyword>
<protein>
    <recommendedName>
        <fullName evidence="11">Zinc metalloprotease</fullName>
        <ecNumber evidence="11">3.4.24.-</ecNumber>
    </recommendedName>
</protein>
<evidence type="ECO:0000256" key="11">
    <source>
        <dbReference type="RuleBase" id="RU362031"/>
    </source>
</evidence>
<reference evidence="13 14" key="1">
    <citation type="submission" date="2019-03" db="EMBL/GenBank/DDBJ databases">
        <title>Genomic Encyclopedia of Type Strains, Phase IV (KMG-IV): sequencing the most valuable type-strain genomes for metagenomic binning, comparative biology and taxonomic classification.</title>
        <authorList>
            <person name="Goeker M."/>
        </authorList>
    </citation>
    <scope>NUCLEOTIDE SEQUENCE [LARGE SCALE GENOMIC DNA]</scope>
    <source>
        <strain evidence="13 14">DSM 101688</strain>
    </source>
</reference>
<evidence type="ECO:0000256" key="1">
    <source>
        <dbReference type="ARBA" id="ARBA00001947"/>
    </source>
</evidence>
<evidence type="ECO:0000313" key="14">
    <source>
        <dbReference type="Proteomes" id="UP000295304"/>
    </source>
</evidence>
<evidence type="ECO:0000256" key="4">
    <source>
        <dbReference type="ARBA" id="ARBA00022670"/>
    </source>
</evidence>
<keyword evidence="4 13" id="KW-0645">Protease</keyword>
<dbReference type="RefSeq" id="WP_132938120.1">
    <property type="nucleotide sequence ID" value="NZ_CP119676.1"/>
</dbReference>
<keyword evidence="9 11" id="KW-0482">Metalloprotease</keyword>
<dbReference type="NCBIfam" id="TIGR00054">
    <property type="entry name" value="RIP metalloprotease RseP"/>
    <property type="match status" value="1"/>
</dbReference>
<dbReference type="GO" id="GO:0004222">
    <property type="term" value="F:metalloendopeptidase activity"/>
    <property type="evidence" value="ECO:0007669"/>
    <property type="project" value="InterPro"/>
</dbReference>
<gene>
    <name evidence="13" type="ORF">EDD55_102202</name>
</gene>
<keyword evidence="5 11" id="KW-0812">Transmembrane</keyword>